<organism evidence="4 5">
    <name type="scientific">Oceanobacillus jeddahense</name>
    <dbReference type="NCBI Taxonomy" id="1462527"/>
    <lineage>
        <taxon>Bacteria</taxon>
        <taxon>Bacillati</taxon>
        <taxon>Bacillota</taxon>
        <taxon>Bacilli</taxon>
        <taxon>Bacillales</taxon>
        <taxon>Bacillaceae</taxon>
        <taxon>Oceanobacillus</taxon>
    </lineage>
</organism>
<dbReference type="RefSeq" id="WP_256710240.1">
    <property type="nucleotide sequence ID" value="NZ_CP101914.1"/>
</dbReference>
<evidence type="ECO:0000256" key="1">
    <source>
        <dbReference type="SAM" id="MobiDB-lite"/>
    </source>
</evidence>
<keyword evidence="2" id="KW-1133">Transmembrane helix</keyword>
<evidence type="ECO:0000313" key="4">
    <source>
        <dbReference type="EMBL" id="UUI05383.1"/>
    </source>
</evidence>
<feature type="transmembrane region" description="Helical" evidence="2">
    <location>
        <begin position="21"/>
        <end position="40"/>
    </location>
</feature>
<dbReference type="EMBL" id="CP101914">
    <property type="protein sequence ID" value="UUI05383.1"/>
    <property type="molecule type" value="Genomic_DNA"/>
</dbReference>
<name>A0ABY5JY99_9BACI</name>
<keyword evidence="5" id="KW-1185">Reference proteome</keyword>
<feature type="compositionally biased region" description="Basic and acidic residues" evidence="1">
    <location>
        <begin position="163"/>
        <end position="175"/>
    </location>
</feature>
<evidence type="ECO:0000256" key="2">
    <source>
        <dbReference type="SAM" id="Phobius"/>
    </source>
</evidence>
<feature type="domain" description="DUF1510" evidence="3">
    <location>
        <begin position="151"/>
        <end position="241"/>
    </location>
</feature>
<feature type="region of interest" description="Disordered" evidence="1">
    <location>
        <begin position="44"/>
        <end position="175"/>
    </location>
</feature>
<dbReference type="Proteomes" id="UP001059773">
    <property type="component" value="Chromosome"/>
</dbReference>
<sequence length="242" mass="26557">MSQTRSNKFEKRRKNTNAITILSIAAGIVLVIFLAIWVFGGGDDTTEEGTESDASENTSEDNNGEGNGEDDNGFLITDPDSNDEDAGNGNETEDENGTEDEDANREEDDEEEDEDADEDASNEDEDENEEDNSYEDRESADPSGDDVAEAYTGDWDPIGTEQEGEHNTDFSDGSADRVEIKRAVSMVTGLSEDGMIEHWVGNNGPDKVIATVSDSSNTENYRVFLDWVDGEGWQPTQVEELN</sequence>
<feature type="compositionally biased region" description="Acidic residues" evidence="1">
    <location>
        <begin position="44"/>
        <end position="72"/>
    </location>
</feature>
<proteinExistence type="predicted"/>
<evidence type="ECO:0000313" key="5">
    <source>
        <dbReference type="Proteomes" id="UP001059773"/>
    </source>
</evidence>
<keyword evidence="2" id="KW-0812">Transmembrane</keyword>
<keyword evidence="2" id="KW-0472">Membrane</keyword>
<evidence type="ECO:0000259" key="3">
    <source>
        <dbReference type="Pfam" id="PF07423"/>
    </source>
</evidence>
<protein>
    <submittedName>
        <fullName evidence="4">YrrS family protein</fullName>
    </submittedName>
</protein>
<feature type="compositionally biased region" description="Acidic residues" evidence="1">
    <location>
        <begin position="80"/>
        <end position="133"/>
    </location>
</feature>
<dbReference type="InterPro" id="IPR009988">
    <property type="entry name" value="DUF1510"/>
</dbReference>
<dbReference type="Pfam" id="PF07423">
    <property type="entry name" value="DUF1510"/>
    <property type="match status" value="1"/>
</dbReference>
<reference evidence="4" key="1">
    <citation type="submission" date="2022-07" db="EMBL/GenBank/DDBJ databases">
        <title>FELIX.</title>
        <authorList>
            <person name="Wan K.H."/>
            <person name="Park S."/>
            <person name="Lawrence Q."/>
            <person name="Eichenberger J.P."/>
            <person name="Booth B.W."/>
            <person name="Piaggio A.J."/>
            <person name="Chandler J.C."/>
            <person name="Franklin A.B."/>
            <person name="Celniker S.E."/>
        </authorList>
    </citation>
    <scope>NUCLEOTIDE SEQUENCE</scope>
    <source>
        <strain evidence="4">QA-1986 374</strain>
    </source>
</reference>
<gene>
    <name evidence="4" type="ORF">NP439_12370</name>
</gene>
<accession>A0ABY5JY99</accession>